<organism evidence="1 2">
    <name type="scientific">Batrachochytrium dendrobatidis (strain JAM81 / FGSC 10211)</name>
    <name type="common">Frog chytrid fungus</name>
    <dbReference type="NCBI Taxonomy" id="684364"/>
    <lineage>
        <taxon>Eukaryota</taxon>
        <taxon>Fungi</taxon>
        <taxon>Fungi incertae sedis</taxon>
        <taxon>Chytridiomycota</taxon>
        <taxon>Chytridiomycota incertae sedis</taxon>
        <taxon>Chytridiomycetes</taxon>
        <taxon>Rhizophydiales</taxon>
        <taxon>Rhizophydiales incertae sedis</taxon>
        <taxon>Batrachochytrium</taxon>
    </lineage>
</organism>
<sequence>MPEPIHISTSRVQYQINSTQHHAMQPKTLTQVDSGYQSTSSVDIYAALCDNYALFGQNGMGIHAIRRKLQNEDANITYLTEEQAAKLKDTIYVDPLLSHDNDFWVSTQSLECMHHKLEASFNKCDECFADDQVADMSHTSGDPIFFQSSFQRRIYMDIQTRQDSVDACNYKSVYSRKSKRTKILRRWWKSNPKHD</sequence>
<dbReference type="Proteomes" id="UP000007241">
    <property type="component" value="Unassembled WGS sequence"/>
</dbReference>
<protein>
    <submittedName>
        <fullName evidence="1">Uncharacterized protein</fullName>
    </submittedName>
</protein>
<name>F4PD25_BATDJ</name>
<dbReference type="RefSeq" id="XP_006682413.1">
    <property type="nucleotide sequence ID" value="XM_006682350.1"/>
</dbReference>
<proteinExistence type="predicted"/>
<dbReference type="InParanoid" id="F4PD25"/>
<evidence type="ECO:0000313" key="1">
    <source>
        <dbReference type="EMBL" id="EGF76901.1"/>
    </source>
</evidence>
<accession>F4PD25</accession>
<dbReference type="AlphaFoldDB" id="F4PD25"/>
<dbReference type="EMBL" id="GL882894">
    <property type="protein sequence ID" value="EGF76901.1"/>
    <property type="molecule type" value="Genomic_DNA"/>
</dbReference>
<evidence type="ECO:0000313" key="2">
    <source>
        <dbReference type="Proteomes" id="UP000007241"/>
    </source>
</evidence>
<keyword evidence="2" id="KW-1185">Reference proteome</keyword>
<dbReference type="GeneID" id="18239513"/>
<reference evidence="1 2" key="1">
    <citation type="submission" date="2009-12" db="EMBL/GenBank/DDBJ databases">
        <title>The draft genome of Batrachochytrium dendrobatidis.</title>
        <authorList>
            <consortium name="US DOE Joint Genome Institute (JGI-PGF)"/>
            <person name="Kuo A."/>
            <person name="Salamov A."/>
            <person name="Schmutz J."/>
            <person name="Lucas S."/>
            <person name="Pitluck S."/>
            <person name="Rosenblum E."/>
            <person name="Stajich J."/>
            <person name="Eisen M."/>
            <person name="Grigoriev I.V."/>
        </authorList>
    </citation>
    <scope>NUCLEOTIDE SEQUENCE [LARGE SCALE GENOMIC DNA]</scope>
    <source>
        <strain evidence="2">JAM81 / FGSC 10211</strain>
    </source>
</reference>
<gene>
    <name evidence="1" type="ORF">BATDEDRAFT_28127</name>
</gene>
<dbReference type="HOGENOM" id="CLU_1396051_0_0_1"/>